<dbReference type="InterPro" id="IPR036061">
    <property type="entry name" value="CheW-like_dom_sf"/>
</dbReference>
<sequence length="163" mass="18861">MEKCNINNENNSIEVVGFLLHNDKNKEKYAIEVLYVEEVCFFKSITKLPCTPIFIIGIMNFRGKIISVIDIRNFLQFTSKSIDCKDVKNIIVVKFNDIEFGIAADSILGCTKISMLEIQKDILPIENTKKHYFRGITREKSIILNIKNIILDKKIIIDEEIFQ</sequence>
<proteinExistence type="predicted"/>
<name>A0A7Y0HQ28_9CLOT</name>
<dbReference type="Gene3D" id="2.40.50.180">
    <property type="entry name" value="CheA-289, Domain 4"/>
    <property type="match status" value="1"/>
</dbReference>
<dbReference type="Proteomes" id="UP000537131">
    <property type="component" value="Unassembled WGS sequence"/>
</dbReference>
<comment type="caution">
    <text evidence="2">The sequence shown here is derived from an EMBL/GenBank/DDBJ whole genome shotgun (WGS) entry which is preliminary data.</text>
</comment>
<dbReference type="GO" id="GO:0005829">
    <property type="term" value="C:cytosol"/>
    <property type="evidence" value="ECO:0007669"/>
    <property type="project" value="TreeGrafter"/>
</dbReference>
<evidence type="ECO:0000259" key="1">
    <source>
        <dbReference type="PROSITE" id="PS50851"/>
    </source>
</evidence>
<dbReference type="GO" id="GO:0006935">
    <property type="term" value="P:chemotaxis"/>
    <property type="evidence" value="ECO:0007669"/>
    <property type="project" value="InterPro"/>
</dbReference>
<dbReference type="GO" id="GO:0007165">
    <property type="term" value="P:signal transduction"/>
    <property type="evidence" value="ECO:0007669"/>
    <property type="project" value="InterPro"/>
</dbReference>
<keyword evidence="3" id="KW-1185">Reference proteome</keyword>
<evidence type="ECO:0000313" key="3">
    <source>
        <dbReference type="Proteomes" id="UP000537131"/>
    </source>
</evidence>
<dbReference type="SMART" id="SM00260">
    <property type="entry name" value="CheW"/>
    <property type="match status" value="1"/>
</dbReference>
<dbReference type="InterPro" id="IPR039315">
    <property type="entry name" value="CheW"/>
</dbReference>
<dbReference type="RefSeq" id="WP_169298266.1">
    <property type="nucleotide sequence ID" value="NZ_JABBNI010000025.1"/>
</dbReference>
<dbReference type="PROSITE" id="PS50851">
    <property type="entry name" value="CHEW"/>
    <property type="match status" value="1"/>
</dbReference>
<reference evidence="2 3" key="1">
    <citation type="submission" date="2020-04" db="EMBL/GenBank/DDBJ databases">
        <authorList>
            <person name="Doyle D.A."/>
        </authorList>
    </citation>
    <scope>NUCLEOTIDE SEQUENCE [LARGE SCALE GENOMIC DNA]</scope>
    <source>
        <strain evidence="2 3">P21</strain>
    </source>
</reference>
<dbReference type="PANTHER" id="PTHR22617">
    <property type="entry name" value="CHEMOTAXIS SENSOR HISTIDINE KINASE-RELATED"/>
    <property type="match status" value="1"/>
</dbReference>
<dbReference type="InterPro" id="IPR002545">
    <property type="entry name" value="CheW-lke_dom"/>
</dbReference>
<evidence type="ECO:0000313" key="2">
    <source>
        <dbReference type="EMBL" id="NMM63676.1"/>
    </source>
</evidence>
<feature type="domain" description="CheW-like" evidence="1">
    <location>
        <begin position="12"/>
        <end position="162"/>
    </location>
</feature>
<organism evidence="2 3">
    <name type="scientific">Clostridium muellerianum</name>
    <dbReference type="NCBI Taxonomy" id="2716538"/>
    <lineage>
        <taxon>Bacteria</taxon>
        <taxon>Bacillati</taxon>
        <taxon>Bacillota</taxon>
        <taxon>Clostridia</taxon>
        <taxon>Eubacteriales</taxon>
        <taxon>Clostridiaceae</taxon>
        <taxon>Clostridium</taxon>
    </lineage>
</organism>
<protein>
    <recommendedName>
        <fullName evidence="1">CheW-like domain-containing protein</fullName>
    </recommendedName>
</protein>
<dbReference type="AlphaFoldDB" id="A0A7Y0HQ28"/>
<dbReference type="Gene3D" id="2.30.30.40">
    <property type="entry name" value="SH3 Domains"/>
    <property type="match status" value="1"/>
</dbReference>
<accession>A0A7Y0HQ28</accession>
<dbReference type="SUPFAM" id="SSF50341">
    <property type="entry name" value="CheW-like"/>
    <property type="match status" value="1"/>
</dbReference>
<dbReference type="PANTHER" id="PTHR22617:SF23">
    <property type="entry name" value="CHEMOTAXIS PROTEIN CHEW"/>
    <property type="match status" value="1"/>
</dbReference>
<gene>
    <name evidence="2" type="ORF">HBE96_13535</name>
</gene>
<dbReference type="EMBL" id="JABBNI010000025">
    <property type="protein sequence ID" value="NMM63676.1"/>
    <property type="molecule type" value="Genomic_DNA"/>
</dbReference>
<dbReference type="Pfam" id="PF01584">
    <property type="entry name" value="CheW"/>
    <property type="match status" value="1"/>
</dbReference>
<reference evidence="2 3" key="2">
    <citation type="submission" date="2020-06" db="EMBL/GenBank/DDBJ databases">
        <title>Complete Genome Sequence of Clostridium muelleri sp. nov. P21T, an Acid-Alcohol Producing Acetogen Isolated from Old Hay.</title>
        <authorList>
            <person name="Duncan K.E."/>
            <person name="Tanner R.S."/>
        </authorList>
    </citation>
    <scope>NUCLEOTIDE SEQUENCE [LARGE SCALE GENOMIC DNA]</scope>
    <source>
        <strain evidence="2 3">P21</strain>
    </source>
</reference>